<protein>
    <submittedName>
        <fullName evidence="1">Uncharacterized protein</fullName>
    </submittedName>
</protein>
<dbReference type="EMBL" id="LNTU01000040">
    <property type="protein sequence ID" value="KXF74923.1"/>
    <property type="molecule type" value="Genomic_DNA"/>
</dbReference>
<name>A0A135HP97_9HYPH</name>
<keyword evidence="2" id="KW-1185">Reference proteome</keyword>
<accession>A0A135HP97</accession>
<organism evidence="1 2">
    <name type="scientific">Paramesorhizobium deserti</name>
    <dbReference type="NCBI Taxonomy" id="1494590"/>
    <lineage>
        <taxon>Bacteria</taxon>
        <taxon>Pseudomonadati</taxon>
        <taxon>Pseudomonadota</taxon>
        <taxon>Alphaproteobacteria</taxon>
        <taxon>Hyphomicrobiales</taxon>
        <taxon>Phyllobacteriaceae</taxon>
        <taxon>Paramesorhizobium</taxon>
    </lineage>
</organism>
<gene>
    <name evidence="1" type="ORF">ATN84_22160</name>
</gene>
<sequence>MPILRNEMRSLHHGLCHEQMIEGITVMKRKSSKSDKMRIRDIQPIESLIRQDRKNLVYIGLEFANPQLHGDFPKGDSTDEDVVLSIADKTTRMATEFFVVVQPPQQGMRIEE</sequence>
<comment type="caution">
    <text evidence="1">The sequence shown here is derived from an EMBL/GenBank/DDBJ whole genome shotgun (WGS) entry which is preliminary data.</text>
</comment>
<dbReference type="AlphaFoldDB" id="A0A135HP97"/>
<reference evidence="1 2" key="1">
    <citation type="submission" date="2015-11" db="EMBL/GenBank/DDBJ databases">
        <title>Draft genome sequence of Paramesorhizobium deserti A-3-E, a strain highly resistant to diverse beta-lactam antibiotics.</title>
        <authorList>
            <person name="Lv R."/>
            <person name="Yang X."/>
            <person name="Fang N."/>
            <person name="Guo J."/>
            <person name="Luo X."/>
            <person name="Peng F."/>
            <person name="Yang R."/>
            <person name="Cui Y."/>
            <person name="Fang C."/>
            <person name="Song Y."/>
        </authorList>
    </citation>
    <scope>NUCLEOTIDE SEQUENCE [LARGE SCALE GENOMIC DNA]</scope>
    <source>
        <strain evidence="1 2">A-3-E</strain>
    </source>
</reference>
<evidence type="ECO:0000313" key="1">
    <source>
        <dbReference type="EMBL" id="KXF74923.1"/>
    </source>
</evidence>
<proteinExistence type="predicted"/>
<dbReference type="Proteomes" id="UP000070107">
    <property type="component" value="Unassembled WGS sequence"/>
</dbReference>
<evidence type="ECO:0000313" key="2">
    <source>
        <dbReference type="Proteomes" id="UP000070107"/>
    </source>
</evidence>